<dbReference type="EMBL" id="JAVXUO010001856">
    <property type="protein sequence ID" value="KAK2978600.1"/>
    <property type="molecule type" value="Genomic_DNA"/>
</dbReference>
<dbReference type="Gene3D" id="3.30.730.10">
    <property type="entry name" value="AP2/ERF domain"/>
    <property type="match status" value="1"/>
</dbReference>
<dbReference type="GO" id="GO:0003700">
    <property type="term" value="F:DNA-binding transcription factor activity"/>
    <property type="evidence" value="ECO:0007669"/>
    <property type="project" value="InterPro"/>
</dbReference>
<evidence type="ECO:0000313" key="7">
    <source>
        <dbReference type="EMBL" id="KAK2978600.1"/>
    </source>
</evidence>
<keyword evidence="8" id="KW-1185">Reference proteome</keyword>
<dbReference type="Proteomes" id="UP001187471">
    <property type="component" value="Unassembled WGS sequence"/>
</dbReference>
<comment type="caution">
    <text evidence="7">The sequence shown here is derived from an EMBL/GenBank/DDBJ whole genome shotgun (WGS) entry which is preliminary data.</text>
</comment>
<name>A0AA88UBW5_9ASTE</name>
<feature type="compositionally biased region" description="Pro residues" evidence="6">
    <location>
        <begin position="60"/>
        <end position="76"/>
    </location>
</feature>
<dbReference type="InterPro" id="IPR036955">
    <property type="entry name" value="AP2/ERF_dom_sf"/>
</dbReference>
<comment type="subcellular location">
    <subcellularLocation>
        <location evidence="1">Nucleus</location>
    </subcellularLocation>
</comment>
<keyword evidence="3" id="KW-0238">DNA-binding</keyword>
<evidence type="ECO:0008006" key="9">
    <source>
        <dbReference type="Google" id="ProtNLM"/>
    </source>
</evidence>
<protein>
    <recommendedName>
        <fullName evidence="9">AP2/ERF domain-containing protein</fullName>
    </recommendedName>
</protein>
<dbReference type="InterPro" id="IPR016177">
    <property type="entry name" value="DNA-bd_dom_sf"/>
</dbReference>
<sequence length="108" mass="11624">MGPIRCRDSEPSHERKTLAIGTFGTAEEAALACDRSSISFCGIENARTNFCYPFLAHSPPSSPLSPSPPPPPPPTPELECGGQYCMGMNFNEDDESQTNASILQSFSQ</sequence>
<evidence type="ECO:0000256" key="1">
    <source>
        <dbReference type="ARBA" id="ARBA00004123"/>
    </source>
</evidence>
<accession>A0AA88UBW5</accession>
<feature type="region of interest" description="Disordered" evidence="6">
    <location>
        <begin position="59"/>
        <end position="84"/>
    </location>
</feature>
<keyword evidence="5" id="KW-0539">Nucleus</keyword>
<evidence type="ECO:0000256" key="3">
    <source>
        <dbReference type="ARBA" id="ARBA00023125"/>
    </source>
</evidence>
<evidence type="ECO:0000256" key="4">
    <source>
        <dbReference type="ARBA" id="ARBA00023163"/>
    </source>
</evidence>
<dbReference type="GO" id="GO:0003677">
    <property type="term" value="F:DNA binding"/>
    <property type="evidence" value="ECO:0007669"/>
    <property type="project" value="UniProtKB-KW"/>
</dbReference>
<reference evidence="7" key="1">
    <citation type="submission" date="2022-12" db="EMBL/GenBank/DDBJ databases">
        <title>Draft genome assemblies for two species of Escallonia (Escalloniales).</title>
        <authorList>
            <person name="Chanderbali A."/>
            <person name="Dervinis C."/>
            <person name="Anghel I."/>
            <person name="Soltis D."/>
            <person name="Soltis P."/>
            <person name="Zapata F."/>
        </authorList>
    </citation>
    <scope>NUCLEOTIDE SEQUENCE</scope>
    <source>
        <strain evidence="7">UCBG92.1500</strain>
        <tissue evidence="7">Leaf</tissue>
    </source>
</reference>
<dbReference type="GO" id="GO:0005634">
    <property type="term" value="C:nucleus"/>
    <property type="evidence" value="ECO:0007669"/>
    <property type="project" value="UniProtKB-SubCell"/>
</dbReference>
<dbReference type="AlphaFoldDB" id="A0AA88UBW5"/>
<keyword evidence="4" id="KW-0804">Transcription</keyword>
<proteinExistence type="predicted"/>
<keyword evidence="2" id="KW-0805">Transcription regulation</keyword>
<dbReference type="SUPFAM" id="SSF54171">
    <property type="entry name" value="DNA-binding domain"/>
    <property type="match status" value="1"/>
</dbReference>
<gene>
    <name evidence="7" type="ORF">RJ640_006719</name>
</gene>
<evidence type="ECO:0000313" key="8">
    <source>
        <dbReference type="Proteomes" id="UP001187471"/>
    </source>
</evidence>
<evidence type="ECO:0000256" key="2">
    <source>
        <dbReference type="ARBA" id="ARBA00023015"/>
    </source>
</evidence>
<evidence type="ECO:0000256" key="6">
    <source>
        <dbReference type="SAM" id="MobiDB-lite"/>
    </source>
</evidence>
<evidence type="ECO:0000256" key="5">
    <source>
        <dbReference type="ARBA" id="ARBA00023242"/>
    </source>
</evidence>
<organism evidence="7 8">
    <name type="scientific">Escallonia rubra</name>
    <dbReference type="NCBI Taxonomy" id="112253"/>
    <lineage>
        <taxon>Eukaryota</taxon>
        <taxon>Viridiplantae</taxon>
        <taxon>Streptophyta</taxon>
        <taxon>Embryophyta</taxon>
        <taxon>Tracheophyta</taxon>
        <taxon>Spermatophyta</taxon>
        <taxon>Magnoliopsida</taxon>
        <taxon>eudicotyledons</taxon>
        <taxon>Gunneridae</taxon>
        <taxon>Pentapetalae</taxon>
        <taxon>asterids</taxon>
        <taxon>campanulids</taxon>
        <taxon>Escalloniales</taxon>
        <taxon>Escalloniaceae</taxon>
        <taxon>Escallonia</taxon>
    </lineage>
</organism>